<name>A0A1I7ZWQ7_9BILA</name>
<dbReference type="WBParaSite" id="L893_g30656.t1">
    <property type="protein sequence ID" value="L893_g30656.t1"/>
    <property type="gene ID" value="L893_g30656"/>
</dbReference>
<dbReference type="Proteomes" id="UP000095287">
    <property type="component" value="Unplaced"/>
</dbReference>
<sequence>MIPMNHARGLRTQCALHVFPGPSHPHAPMCIEFACDCSRGELLTSTVGDSTKEADTSRHGPPTPIYEWTHRSFRFTIVRRSATEELADDAGDSTPVMASVEVDVLEEEDCHCSNDIPSTSAGPPNGSDPMEGDENGPRYGRIGKVPKLNIPPPTVLLCILNRQKTLILKYEEDMAAIVAKQGDLKKAIASKFDEFSDQPVLPVTRPLLLLEDGYTPYV</sequence>
<accession>A0A1I7ZWQ7</accession>
<protein>
    <submittedName>
        <fullName evidence="3">Reverse transcriptase domain-containing protein</fullName>
    </submittedName>
</protein>
<dbReference type="AlphaFoldDB" id="A0A1I7ZWQ7"/>
<reference evidence="3" key="1">
    <citation type="submission" date="2016-11" db="UniProtKB">
        <authorList>
            <consortium name="WormBaseParasite"/>
        </authorList>
    </citation>
    <scope>IDENTIFICATION</scope>
</reference>
<organism evidence="2 3">
    <name type="scientific">Steinernema glaseri</name>
    <dbReference type="NCBI Taxonomy" id="37863"/>
    <lineage>
        <taxon>Eukaryota</taxon>
        <taxon>Metazoa</taxon>
        <taxon>Ecdysozoa</taxon>
        <taxon>Nematoda</taxon>
        <taxon>Chromadorea</taxon>
        <taxon>Rhabditida</taxon>
        <taxon>Tylenchina</taxon>
        <taxon>Panagrolaimomorpha</taxon>
        <taxon>Strongyloidoidea</taxon>
        <taxon>Steinernematidae</taxon>
        <taxon>Steinernema</taxon>
    </lineage>
</organism>
<evidence type="ECO:0000256" key="1">
    <source>
        <dbReference type="SAM" id="MobiDB-lite"/>
    </source>
</evidence>
<evidence type="ECO:0000313" key="2">
    <source>
        <dbReference type="Proteomes" id="UP000095287"/>
    </source>
</evidence>
<feature type="region of interest" description="Disordered" evidence="1">
    <location>
        <begin position="112"/>
        <end position="135"/>
    </location>
</feature>
<proteinExistence type="predicted"/>
<evidence type="ECO:0000313" key="3">
    <source>
        <dbReference type="WBParaSite" id="L893_g30656.t1"/>
    </source>
</evidence>
<keyword evidence="2" id="KW-1185">Reference proteome</keyword>